<evidence type="ECO:0000313" key="3">
    <source>
        <dbReference type="Proteomes" id="UP001221142"/>
    </source>
</evidence>
<dbReference type="Proteomes" id="UP001221142">
    <property type="component" value="Unassembled WGS sequence"/>
</dbReference>
<feature type="compositionally biased region" description="Polar residues" evidence="1">
    <location>
        <begin position="164"/>
        <end position="179"/>
    </location>
</feature>
<feature type="compositionally biased region" description="Polar residues" evidence="1">
    <location>
        <begin position="134"/>
        <end position="152"/>
    </location>
</feature>
<sequence length="190" mass="20774">MSHWEFAEDAHRLPEGMKRIGYDADTARYTFCDREGNMYTGPAHERYGSLTPVSKALEDRPNAFASEKPRPDLSVSVGTFHDILPAHLITSPSSADSRLSSSSRGSASENTNTGGTSTRFRDAVRRVKLPAMQNVVTTIRRSTTQRKPQNNGDKVGLLRGDASVTRSATSVSKSSFQSTRDSDGQPPVKQ</sequence>
<reference evidence="2" key="1">
    <citation type="submission" date="2023-03" db="EMBL/GenBank/DDBJ databases">
        <title>Massive genome expansion in bonnet fungi (Mycena s.s.) driven by repeated elements and novel gene families across ecological guilds.</title>
        <authorList>
            <consortium name="Lawrence Berkeley National Laboratory"/>
            <person name="Harder C.B."/>
            <person name="Miyauchi S."/>
            <person name="Viragh M."/>
            <person name="Kuo A."/>
            <person name="Thoen E."/>
            <person name="Andreopoulos B."/>
            <person name="Lu D."/>
            <person name="Skrede I."/>
            <person name="Drula E."/>
            <person name="Henrissat B."/>
            <person name="Morin E."/>
            <person name="Kohler A."/>
            <person name="Barry K."/>
            <person name="LaButti K."/>
            <person name="Morin E."/>
            <person name="Salamov A."/>
            <person name="Lipzen A."/>
            <person name="Mereny Z."/>
            <person name="Hegedus B."/>
            <person name="Baldrian P."/>
            <person name="Stursova M."/>
            <person name="Weitz H."/>
            <person name="Taylor A."/>
            <person name="Grigoriev I.V."/>
            <person name="Nagy L.G."/>
            <person name="Martin F."/>
            <person name="Kauserud H."/>
        </authorList>
    </citation>
    <scope>NUCLEOTIDE SEQUENCE</scope>
    <source>
        <strain evidence="2">9284</strain>
    </source>
</reference>
<comment type="caution">
    <text evidence="2">The sequence shown here is derived from an EMBL/GenBank/DDBJ whole genome shotgun (WGS) entry which is preliminary data.</text>
</comment>
<evidence type="ECO:0000256" key="1">
    <source>
        <dbReference type="SAM" id="MobiDB-lite"/>
    </source>
</evidence>
<dbReference type="AlphaFoldDB" id="A0AAD7FMH4"/>
<name>A0AAD7FMH4_9AGAR</name>
<feature type="compositionally biased region" description="Low complexity" evidence="1">
    <location>
        <begin position="91"/>
        <end position="108"/>
    </location>
</feature>
<accession>A0AAD7FMH4</accession>
<feature type="compositionally biased region" description="Polar residues" evidence="1">
    <location>
        <begin position="109"/>
        <end position="118"/>
    </location>
</feature>
<feature type="region of interest" description="Disordered" evidence="1">
    <location>
        <begin position="91"/>
        <end position="190"/>
    </location>
</feature>
<proteinExistence type="predicted"/>
<protein>
    <submittedName>
        <fullName evidence="2">Uncharacterized protein</fullName>
    </submittedName>
</protein>
<dbReference type="EMBL" id="JARKIF010000010">
    <property type="protein sequence ID" value="KAJ7628704.1"/>
    <property type="molecule type" value="Genomic_DNA"/>
</dbReference>
<evidence type="ECO:0000313" key="2">
    <source>
        <dbReference type="EMBL" id="KAJ7628704.1"/>
    </source>
</evidence>
<keyword evidence="3" id="KW-1185">Reference proteome</keyword>
<organism evidence="2 3">
    <name type="scientific">Roridomyces roridus</name>
    <dbReference type="NCBI Taxonomy" id="1738132"/>
    <lineage>
        <taxon>Eukaryota</taxon>
        <taxon>Fungi</taxon>
        <taxon>Dikarya</taxon>
        <taxon>Basidiomycota</taxon>
        <taxon>Agaricomycotina</taxon>
        <taxon>Agaricomycetes</taxon>
        <taxon>Agaricomycetidae</taxon>
        <taxon>Agaricales</taxon>
        <taxon>Marasmiineae</taxon>
        <taxon>Mycenaceae</taxon>
        <taxon>Roridomyces</taxon>
    </lineage>
</organism>
<gene>
    <name evidence="2" type="ORF">FB45DRAFT_919057</name>
</gene>